<reference evidence="1" key="2">
    <citation type="journal article" date="2022" name="Microbiol. Resour. Announc.">
        <title>Metagenome Sequencing to Explore Phylogenomics of Terrestrial Cyanobacteria.</title>
        <authorList>
            <person name="Ward R.D."/>
            <person name="Stajich J.E."/>
            <person name="Johansen J.R."/>
            <person name="Huntemann M."/>
            <person name="Clum A."/>
            <person name="Foster B."/>
            <person name="Foster B."/>
            <person name="Roux S."/>
            <person name="Palaniappan K."/>
            <person name="Varghese N."/>
            <person name="Mukherjee S."/>
            <person name="Reddy T.B.K."/>
            <person name="Daum C."/>
            <person name="Copeland A."/>
            <person name="Chen I.A."/>
            <person name="Ivanova N.N."/>
            <person name="Kyrpides N.C."/>
            <person name="Shapiro N."/>
            <person name="Eloe-Fadrosh E.A."/>
            <person name="Pietrasiak N."/>
        </authorList>
    </citation>
    <scope>NUCLEOTIDE SEQUENCE</scope>
    <source>
        <strain evidence="1">CPER-KK1</strain>
    </source>
</reference>
<evidence type="ECO:0000313" key="1">
    <source>
        <dbReference type="EMBL" id="MBW4543794.1"/>
    </source>
</evidence>
<comment type="caution">
    <text evidence="1">The sequence shown here is derived from an EMBL/GenBank/DDBJ whole genome shotgun (WGS) entry which is preliminary data.</text>
</comment>
<proteinExistence type="predicted"/>
<dbReference type="Proteomes" id="UP000753908">
    <property type="component" value="Unassembled WGS sequence"/>
</dbReference>
<dbReference type="AlphaFoldDB" id="A0A951U8D9"/>
<dbReference type="EMBL" id="JAHHIF010000005">
    <property type="protein sequence ID" value="MBW4543794.1"/>
    <property type="molecule type" value="Genomic_DNA"/>
</dbReference>
<accession>A0A951U8D9</accession>
<reference evidence="1" key="1">
    <citation type="submission" date="2021-05" db="EMBL/GenBank/DDBJ databases">
        <authorList>
            <person name="Pietrasiak N."/>
            <person name="Ward R."/>
            <person name="Stajich J.E."/>
            <person name="Kurbessoian T."/>
        </authorList>
    </citation>
    <scope>NUCLEOTIDE SEQUENCE</scope>
    <source>
        <strain evidence="1">CPER-KK1</strain>
    </source>
</reference>
<gene>
    <name evidence="1" type="ORF">KME25_05020</name>
</gene>
<organism evidence="1 2">
    <name type="scientific">Symplocastrum torsivum CPER-KK1</name>
    <dbReference type="NCBI Taxonomy" id="450513"/>
    <lineage>
        <taxon>Bacteria</taxon>
        <taxon>Bacillati</taxon>
        <taxon>Cyanobacteriota</taxon>
        <taxon>Cyanophyceae</taxon>
        <taxon>Oscillatoriophycideae</taxon>
        <taxon>Oscillatoriales</taxon>
        <taxon>Microcoleaceae</taxon>
        <taxon>Symplocastrum</taxon>
    </lineage>
</organism>
<evidence type="ECO:0000313" key="2">
    <source>
        <dbReference type="Proteomes" id="UP000753908"/>
    </source>
</evidence>
<sequence>MKLSPRTIRDLAQMICGSHGTANKYQWSNFIYRSSSELTEFFVYSCELDYRHDGSTRDSWVISVLTELNESNSSNTSLPSDKIIRVIIELLTSVADLQSDKHIDAVKDINNSLKHSGLGIKFEQEKYKFIILNTGKKSVFDFETDNIKSESKSDFFCQQFPAGLPFGIAKPDFRIFSEKGIQKLQFELKSGMGILIKDVYPNFNFRKLEIAFGVDEFTNVALKKALVNMNQTQFEKDFLIKYAKTFKMAISDIPALLPQAWIQWHSQPKKDLRSSGSKHSDELYRIDFVAFWNNKRYAILIDDIGHYGKKQNNIWQANEENYSKRLKEDRKLRKEGWQVFRVSNWEIRNEDLMAEILYDLKDFIGF</sequence>
<protein>
    <submittedName>
        <fullName evidence="1">Uncharacterized protein</fullName>
    </submittedName>
</protein>
<name>A0A951U8D9_9CYAN</name>